<evidence type="ECO:0000256" key="1">
    <source>
        <dbReference type="ARBA" id="ARBA00004651"/>
    </source>
</evidence>
<proteinExistence type="inferred from homology"/>
<reference evidence="14" key="2">
    <citation type="submission" date="2020-05" db="UniProtKB">
        <authorList>
            <consortium name="EnsemblMetazoa"/>
        </authorList>
    </citation>
    <scope>IDENTIFICATION</scope>
    <source>
        <strain evidence="14">IAEA</strain>
    </source>
</reference>
<feature type="compositionally biased region" description="Basic residues" evidence="11">
    <location>
        <begin position="425"/>
        <end position="439"/>
    </location>
</feature>
<dbReference type="InterPro" id="IPR017452">
    <property type="entry name" value="GPCR_Rhodpsn_7TM"/>
</dbReference>
<dbReference type="EMBL" id="JXJN01020452">
    <property type="status" value="NOT_ANNOTATED_CDS"/>
    <property type="molecule type" value="Genomic_DNA"/>
</dbReference>
<dbReference type="CDD" id="cd15067">
    <property type="entry name" value="7tmA_Dop1R2-like"/>
    <property type="match status" value="2"/>
</dbReference>
<evidence type="ECO:0000256" key="7">
    <source>
        <dbReference type="ARBA" id="ARBA00023136"/>
    </source>
</evidence>
<dbReference type="Gene3D" id="1.20.1070.10">
    <property type="entry name" value="Rhodopsin 7-helix transmembrane proteins"/>
    <property type="match status" value="2"/>
</dbReference>
<dbReference type="GO" id="GO:0043410">
    <property type="term" value="P:positive regulation of MAPK cascade"/>
    <property type="evidence" value="ECO:0007669"/>
    <property type="project" value="TreeGrafter"/>
</dbReference>
<dbReference type="InterPro" id="IPR000276">
    <property type="entry name" value="GPCR_Rhodpsn"/>
</dbReference>
<dbReference type="STRING" id="67801.A0A1B0BU21"/>
<evidence type="ECO:0000256" key="2">
    <source>
        <dbReference type="ARBA" id="ARBA00010663"/>
    </source>
</evidence>
<organism evidence="14 15">
    <name type="scientific">Glossina palpalis gambiensis</name>
    <dbReference type="NCBI Taxonomy" id="67801"/>
    <lineage>
        <taxon>Eukaryota</taxon>
        <taxon>Metazoa</taxon>
        <taxon>Ecdysozoa</taxon>
        <taxon>Arthropoda</taxon>
        <taxon>Hexapoda</taxon>
        <taxon>Insecta</taxon>
        <taxon>Pterygota</taxon>
        <taxon>Neoptera</taxon>
        <taxon>Endopterygota</taxon>
        <taxon>Diptera</taxon>
        <taxon>Brachycera</taxon>
        <taxon>Muscomorpha</taxon>
        <taxon>Hippoboscoidea</taxon>
        <taxon>Glossinidae</taxon>
        <taxon>Glossina</taxon>
    </lineage>
</organism>
<keyword evidence="3" id="KW-1003">Cell membrane</keyword>
<feature type="transmembrane region" description="Helical" evidence="12">
    <location>
        <begin position="172"/>
        <end position="194"/>
    </location>
</feature>
<dbReference type="VEuPathDB" id="VectorBase:GPPI040518"/>
<accession>A0A1B0BU21</accession>
<evidence type="ECO:0000256" key="10">
    <source>
        <dbReference type="RuleBase" id="RU000688"/>
    </source>
</evidence>
<feature type="compositionally biased region" description="Basic residues" evidence="11">
    <location>
        <begin position="1012"/>
        <end position="1026"/>
    </location>
</feature>
<evidence type="ECO:0000256" key="6">
    <source>
        <dbReference type="ARBA" id="ARBA00023040"/>
    </source>
</evidence>
<feature type="domain" description="G-protein coupled receptors family 1 profile" evidence="13">
    <location>
        <begin position="773"/>
        <end position="1136"/>
    </location>
</feature>
<dbReference type="EnsemblMetazoa" id="GPPI040518-RA">
    <property type="protein sequence ID" value="GPPI040518-PA"/>
    <property type="gene ID" value="GPPI040518"/>
</dbReference>
<name>A0A1B0BU21_9MUSC</name>
<dbReference type="SUPFAM" id="SSF81321">
    <property type="entry name" value="Family A G protein-coupled receptor-like"/>
    <property type="match status" value="2"/>
</dbReference>
<dbReference type="PANTHER" id="PTHR24248:SF185">
    <property type="entry name" value="DOPAMINE RECEPTOR 2"/>
    <property type="match status" value="1"/>
</dbReference>
<feature type="region of interest" description="Disordered" evidence="11">
    <location>
        <begin position="1000"/>
        <end position="1048"/>
    </location>
</feature>
<feature type="compositionally biased region" description="Polar residues" evidence="11">
    <location>
        <begin position="1027"/>
        <end position="1037"/>
    </location>
</feature>
<feature type="transmembrane region" description="Helical" evidence="12">
    <location>
        <begin position="329"/>
        <end position="353"/>
    </location>
</feature>
<feature type="region of interest" description="Disordered" evidence="11">
    <location>
        <begin position="413"/>
        <end position="461"/>
    </location>
</feature>
<feature type="transmembrane region" description="Helical" evidence="12">
    <location>
        <begin position="916"/>
        <end position="940"/>
    </location>
</feature>
<evidence type="ECO:0000313" key="14">
    <source>
        <dbReference type="EnsemblMetazoa" id="GPPI040518-PA"/>
    </source>
</evidence>
<sequence length="1201" mass="134423">MNNAIGGSAGNVTTTLTNGSVPYWEYAALLQPLSPGGPRALATTNQEQSALHYRHHRLQQLQQAPAFSHSENQTRTQADMEEQASDNSPLSSDTHHANVFYSSFNISDDLFYYFNGYLGHNEDSLLPAEAVVDSSTSSTEGANYNITTPNIPVDELNFAEFLHNLPKDRVSLLSFLLLFSFATVFGNSLVILAVVRERYLHTATNYFITSLAVADCLVGLVVMPFSALYEVLDNTWFFGTDWCDIWRSLDVLFSTASILNLCVISLDRYWAITDPFSYPMRMTVKRAALLICAVWICSSAISFPAIVWWRAARDGEMPAYKCTFTEHLGYLVFSSTISFYLPLLVMVFTYWRIYRAAVIQTRSLKIGTKQVLMASGELQLTLRIHRGGTTRVPATSSHHQTLHGSLGGGSGLVVSGSGAQDHPHPHSHHHHHTSSHHNQHNASGTNTSTPEEPDDEPLSALHNNGLARHRHMGGKNFSLSRKLAKFAKEKKAAKTLGIVMGVFIVCWLPFFVVNLLSGFCMECIEHEEIVSAVVTWLGWINSCMNPVIYACWSRDFRRAFVRLLCVCCPRKIRRKYQPTMRSKSQSIMNNAIGGSAGNVTTTLTNGSVPYWEYAALLQPLSPGGPRALATTNQEQSALHYRHHRLQQLQQAPAFSHSENQTRTQADMEEQASDNSPLSSDTHHANVFYSSFNISDDLFYYFNGYLGHNEDSLLPAEAVVDSSTSSTEGANYNITTPSIPVDELNFAEFLHNLPKDRVSLLSFLLLFSFATVFGNSLVILAVVRERYLHTATNYFITSLAVADCLVGLVVMPFSALYEVLDNTWFFGTDWCDIWRSLDVLFSTASILNLCVISLDRYWAITDPFSYPMRMTVKRAALLICAVWICSSAISFPAIVWWRAARDGEMPAYKCTFTEHLGYLVFSSTISFYLPLLVMVFTYWRIYRAAVIQTRSLKIGTKQVLMASGELQLTLRIHRGGTTRVPATSSHHQTLHGSLGGGSGLVVSGSGAQDHPHPHSHHHHHTSSHHNQHNASGTNTSTPEEPDDEPLSALHNNGLARHRHMGGKNFSLSRKLAKFAKEKKAAKTLGIVMGVFIVCWLPFFVVNLLSGFCMECIEHEEIVSAVVTWLGWINSCMNPVIYACWSRDFRRAFVRLLCVCCPRKIRRKYQPTMRSKSQRFATRRCYSTCSLHGVQHVRQNSCEQTYI</sequence>
<feature type="region of interest" description="Disordered" evidence="11">
    <location>
        <begin position="654"/>
        <end position="678"/>
    </location>
</feature>
<evidence type="ECO:0000256" key="8">
    <source>
        <dbReference type="ARBA" id="ARBA00023170"/>
    </source>
</evidence>
<feature type="transmembrane region" description="Helical" evidence="12">
    <location>
        <begin position="495"/>
        <end position="516"/>
    </location>
</feature>
<protein>
    <recommendedName>
        <fullName evidence="13">G-protein coupled receptors family 1 profile domain-containing protein</fullName>
    </recommendedName>
</protein>
<comment type="subcellular location">
    <subcellularLocation>
        <location evidence="1">Cell membrane</location>
        <topology evidence="1">Multi-pass membrane protein</topology>
    </subcellularLocation>
</comment>
<feature type="compositionally biased region" description="Polar residues" evidence="11">
    <location>
        <begin position="440"/>
        <end position="450"/>
    </location>
</feature>
<feature type="transmembrane region" description="Helical" evidence="12">
    <location>
        <begin position="287"/>
        <end position="309"/>
    </location>
</feature>
<dbReference type="FunFam" id="1.20.1070.10:FF:000282">
    <property type="entry name" value="Dopamine receptor 2"/>
    <property type="match status" value="2"/>
</dbReference>
<dbReference type="Pfam" id="PF00001">
    <property type="entry name" value="7tm_1"/>
    <property type="match status" value="2"/>
</dbReference>
<dbReference type="AlphaFoldDB" id="A0A1B0BU21"/>
<dbReference type="EMBL" id="JXJN01020451">
    <property type="status" value="NOT_ANNOTATED_CDS"/>
    <property type="molecule type" value="Genomic_DNA"/>
</dbReference>
<feature type="region of interest" description="Disordered" evidence="11">
    <location>
        <begin position="67"/>
        <end position="91"/>
    </location>
</feature>
<dbReference type="GO" id="GO:0005886">
    <property type="term" value="C:plasma membrane"/>
    <property type="evidence" value="ECO:0007669"/>
    <property type="project" value="UniProtKB-SubCell"/>
</dbReference>
<dbReference type="GO" id="GO:0004930">
    <property type="term" value="F:G protein-coupled receptor activity"/>
    <property type="evidence" value="ECO:0007669"/>
    <property type="project" value="UniProtKB-KW"/>
</dbReference>
<keyword evidence="6 10" id="KW-0297">G-protein coupled receptor</keyword>
<keyword evidence="4 10" id="KW-0812">Transmembrane</keyword>
<dbReference type="PRINTS" id="PR00237">
    <property type="entry name" value="GPCRRHODOPSN"/>
</dbReference>
<feature type="transmembrane region" description="Helical" evidence="12">
    <location>
        <begin position="793"/>
        <end position="812"/>
    </location>
</feature>
<keyword evidence="15" id="KW-1185">Reference proteome</keyword>
<evidence type="ECO:0000313" key="15">
    <source>
        <dbReference type="Proteomes" id="UP000092460"/>
    </source>
</evidence>
<evidence type="ECO:0000256" key="4">
    <source>
        <dbReference type="ARBA" id="ARBA00022692"/>
    </source>
</evidence>
<reference evidence="15" key="1">
    <citation type="submission" date="2015-01" db="EMBL/GenBank/DDBJ databases">
        <authorList>
            <person name="Aksoy S."/>
            <person name="Warren W."/>
            <person name="Wilson R.K."/>
        </authorList>
    </citation>
    <scope>NUCLEOTIDE SEQUENCE [LARGE SCALE GENOMIC DNA]</scope>
    <source>
        <strain evidence="15">IAEA</strain>
    </source>
</reference>
<evidence type="ECO:0000256" key="11">
    <source>
        <dbReference type="SAM" id="MobiDB-lite"/>
    </source>
</evidence>
<dbReference type="GO" id="GO:0071880">
    <property type="term" value="P:adenylate cyclase-activating adrenergic receptor signaling pathway"/>
    <property type="evidence" value="ECO:0007669"/>
    <property type="project" value="TreeGrafter"/>
</dbReference>
<dbReference type="Proteomes" id="UP000092460">
    <property type="component" value="Unassembled WGS sequence"/>
</dbReference>
<feature type="transmembrane region" description="Helical" evidence="12">
    <location>
        <begin position="206"/>
        <end position="225"/>
    </location>
</feature>
<feature type="transmembrane region" description="Helical" evidence="12">
    <location>
        <begin position="1116"/>
        <end position="1139"/>
    </location>
</feature>
<dbReference type="SMART" id="SM01381">
    <property type="entry name" value="7TM_GPCR_Srsx"/>
    <property type="match status" value="2"/>
</dbReference>
<feature type="transmembrane region" description="Helical" evidence="12">
    <location>
        <begin position="1082"/>
        <end position="1104"/>
    </location>
</feature>
<dbReference type="PROSITE" id="PS50262">
    <property type="entry name" value="G_PROTEIN_RECEP_F1_2"/>
    <property type="match status" value="2"/>
</dbReference>
<evidence type="ECO:0000256" key="12">
    <source>
        <dbReference type="SAM" id="Phobius"/>
    </source>
</evidence>
<feature type="domain" description="G-protein coupled receptors family 1 profile" evidence="13">
    <location>
        <begin position="186"/>
        <end position="549"/>
    </location>
</feature>
<keyword evidence="7 12" id="KW-0472">Membrane</keyword>
<feature type="transmembrane region" description="Helical" evidence="12">
    <location>
        <begin position="245"/>
        <end position="266"/>
    </location>
</feature>
<feature type="transmembrane region" description="Helical" evidence="12">
    <location>
        <begin position="759"/>
        <end position="781"/>
    </location>
</feature>
<dbReference type="PANTHER" id="PTHR24248">
    <property type="entry name" value="ADRENERGIC RECEPTOR-RELATED G-PROTEIN COUPLED RECEPTOR"/>
    <property type="match status" value="1"/>
</dbReference>
<evidence type="ECO:0000256" key="3">
    <source>
        <dbReference type="ARBA" id="ARBA00022475"/>
    </source>
</evidence>
<dbReference type="PROSITE" id="PS00237">
    <property type="entry name" value="G_PROTEIN_RECEP_F1_1"/>
    <property type="match status" value="2"/>
</dbReference>
<feature type="transmembrane region" description="Helical" evidence="12">
    <location>
        <begin position="832"/>
        <end position="853"/>
    </location>
</feature>
<keyword evidence="5 12" id="KW-1133">Transmembrane helix</keyword>
<evidence type="ECO:0000256" key="5">
    <source>
        <dbReference type="ARBA" id="ARBA00022989"/>
    </source>
</evidence>
<keyword evidence="8 10" id="KW-0675">Receptor</keyword>
<comment type="similarity">
    <text evidence="2 10">Belongs to the G-protein coupled receptor 1 family.</text>
</comment>
<feature type="transmembrane region" description="Helical" evidence="12">
    <location>
        <begin position="874"/>
        <end position="896"/>
    </location>
</feature>
<keyword evidence="9 10" id="KW-0807">Transducer</keyword>
<evidence type="ECO:0000256" key="9">
    <source>
        <dbReference type="ARBA" id="ARBA00023224"/>
    </source>
</evidence>
<evidence type="ECO:0000259" key="13">
    <source>
        <dbReference type="PROSITE" id="PS50262"/>
    </source>
</evidence>